<comment type="similarity">
    <text evidence="2">Belongs to the bacterial solute-binding protein 5 family.</text>
</comment>
<feature type="chain" id="PRO_5016738009" evidence="4">
    <location>
        <begin position="25"/>
        <end position="603"/>
    </location>
</feature>
<evidence type="ECO:0000256" key="1">
    <source>
        <dbReference type="ARBA" id="ARBA00004418"/>
    </source>
</evidence>
<dbReference type="PIRSF" id="PIRSF002741">
    <property type="entry name" value="MppA"/>
    <property type="match status" value="1"/>
</dbReference>
<dbReference type="InterPro" id="IPR039424">
    <property type="entry name" value="SBP_5"/>
</dbReference>
<dbReference type="Proteomes" id="UP000254925">
    <property type="component" value="Unassembled WGS sequence"/>
</dbReference>
<evidence type="ECO:0000256" key="2">
    <source>
        <dbReference type="ARBA" id="ARBA00005695"/>
    </source>
</evidence>
<comment type="caution">
    <text evidence="6">The sequence shown here is derived from an EMBL/GenBank/DDBJ whole genome shotgun (WGS) entry which is preliminary data.</text>
</comment>
<evidence type="ECO:0000256" key="3">
    <source>
        <dbReference type="ARBA" id="ARBA00022729"/>
    </source>
</evidence>
<reference evidence="6 7" key="1">
    <citation type="submission" date="2018-07" db="EMBL/GenBank/DDBJ databases">
        <title>Genomic Encyclopedia of Type Strains, Phase IV (KMG-IV): sequencing the most valuable type-strain genomes for metagenomic binning, comparative biology and taxonomic classification.</title>
        <authorList>
            <person name="Goeker M."/>
        </authorList>
    </citation>
    <scope>NUCLEOTIDE SEQUENCE [LARGE SCALE GENOMIC DNA]</scope>
    <source>
        <strain evidence="6 7">DSM 14364</strain>
    </source>
</reference>
<dbReference type="InterPro" id="IPR000914">
    <property type="entry name" value="SBP_5_dom"/>
</dbReference>
<dbReference type="PANTHER" id="PTHR30290:SF64">
    <property type="entry name" value="ABC TRANSPORTER PERIPLASMIC BINDING PROTEIN"/>
    <property type="match status" value="1"/>
</dbReference>
<dbReference type="EMBL" id="QQBB01000008">
    <property type="protein sequence ID" value="RDI56774.1"/>
    <property type="molecule type" value="Genomic_DNA"/>
</dbReference>
<dbReference type="InterPro" id="IPR030678">
    <property type="entry name" value="Peptide/Ni-bd"/>
</dbReference>
<organism evidence="6 7">
    <name type="scientific">Microvirga subterranea</name>
    <dbReference type="NCBI Taxonomy" id="186651"/>
    <lineage>
        <taxon>Bacteria</taxon>
        <taxon>Pseudomonadati</taxon>
        <taxon>Pseudomonadota</taxon>
        <taxon>Alphaproteobacteria</taxon>
        <taxon>Hyphomicrobiales</taxon>
        <taxon>Methylobacteriaceae</taxon>
        <taxon>Microvirga</taxon>
    </lineage>
</organism>
<proteinExistence type="inferred from homology"/>
<gene>
    <name evidence="6" type="ORF">DES45_108123</name>
</gene>
<keyword evidence="3 4" id="KW-0732">Signal</keyword>
<dbReference type="GO" id="GO:0015833">
    <property type="term" value="P:peptide transport"/>
    <property type="evidence" value="ECO:0007669"/>
    <property type="project" value="TreeGrafter"/>
</dbReference>
<sequence>MGRNVLKSLTFLAFLILASLLTAAASGAETLRHGIAMHGEPALEPGFPHLPYANPDAPDGGRIVLALQGSFDSLNPLIVIGVAPDVVPRYVLQSLMMRSADEPFTVYGLIARSAEMPDDRSSITFNLDPRARFSDGKPVTAEDVRFTFELLKKYGKPFHRSSFAQVRAVKVDNPQRISFDLTGVNDRELPLIIAMMPIFAAHATDPETFDRTNLTPPVGSGPYTVAEVKPGERIVLTRRKDFWADDLPVTRGLYNFDEIRYDFYRDANSMFEAFKAGLYDFRIEGDPGRWATGYDIPAVRSGRIVRETAPIRLPKGMNGFVFNTRRSLFADVRVREALGYVFDFDWVNRNLFFGLLNRSDSYFAGSDLSSAGRPAGGTEKALLGPFPGAVREDILEGTWSPAAPDGSGRDRESARRALELLAEAGWTLENHGLRHKETGKAFTFEMLVNSRQQERLALNFSQSLGRIGIQARVRLVDDVQYWRRLAQFDFDMVQWVWPASASPGNEQRNRWGSAAAQRSGSLNYSGAASPAIDRMIDALLEAKSREDFVSSVRALDRVLLSGFYVIPLFYVGDQWLAYDSGLGRPDTAPLFGNNVDTWWRRPR</sequence>
<evidence type="ECO:0000259" key="5">
    <source>
        <dbReference type="Pfam" id="PF00496"/>
    </source>
</evidence>
<dbReference type="Gene3D" id="3.40.190.10">
    <property type="entry name" value="Periplasmic binding protein-like II"/>
    <property type="match status" value="1"/>
</dbReference>
<dbReference type="Gene3D" id="3.10.105.10">
    <property type="entry name" value="Dipeptide-binding Protein, Domain 3"/>
    <property type="match status" value="1"/>
</dbReference>
<dbReference type="PANTHER" id="PTHR30290">
    <property type="entry name" value="PERIPLASMIC BINDING COMPONENT OF ABC TRANSPORTER"/>
    <property type="match status" value="1"/>
</dbReference>
<protein>
    <submittedName>
        <fullName evidence="6">Peptide/nickel transport system substrate-binding protein</fullName>
    </submittedName>
</protein>
<keyword evidence="7" id="KW-1185">Reference proteome</keyword>
<dbReference type="SUPFAM" id="SSF53850">
    <property type="entry name" value="Periplasmic binding protein-like II"/>
    <property type="match status" value="1"/>
</dbReference>
<evidence type="ECO:0000256" key="4">
    <source>
        <dbReference type="SAM" id="SignalP"/>
    </source>
</evidence>
<dbReference type="Pfam" id="PF00496">
    <property type="entry name" value="SBP_bac_5"/>
    <property type="match status" value="1"/>
</dbReference>
<dbReference type="CDD" id="cd08497">
    <property type="entry name" value="MbnE-like"/>
    <property type="match status" value="1"/>
</dbReference>
<comment type="subcellular location">
    <subcellularLocation>
        <location evidence="1">Periplasm</location>
    </subcellularLocation>
</comment>
<name>A0A370HLH9_9HYPH</name>
<dbReference type="GO" id="GO:0043190">
    <property type="term" value="C:ATP-binding cassette (ABC) transporter complex"/>
    <property type="evidence" value="ECO:0007669"/>
    <property type="project" value="InterPro"/>
</dbReference>
<dbReference type="RefSeq" id="WP_114771732.1">
    <property type="nucleotide sequence ID" value="NZ_QQBB01000008.1"/>
</dbReference>
<dbReference type="GO" id="GO:0030288">
    <property type="term" value="C:outer membrane-bounded periplasmic space"/>
    <property type="evidence" value="ECO:0007669"/>
    <property type="project" value="TreeGrafter"/>
</dbReference>
<evidence type="ECO:0000313" key="6">
    <source>
        <dbReference type="EMBL" id="RDI56774.1"/>
    </source>
</evidence>
<dbReference type="GO" id="GO:1904680">
    <property type="term" value="F:peptide transmembrane transporter activity"/>
    <property type="evidence" value="ECO:0007669"/>
    <property type="project" value="TreeGrafter"/>
</dbReference>
<feature type="signal peptide" evidence="4">
    <location>
        <begin position="1"/>
        <end position="24"/>
    </location>
</feature>
<accession>A0A370HLH9</accession>
<feature type="domain" description="Solute-binding protein family 5" evidence="5">
    <location>
        <begin position="106"/>
        <end position="515"/>
    </location>
</feature>
<dbReference type="OrthoDB" id="9803988at2"/>
<dbReference type="AlphaFoldDB" id="A0A370HLH9"/>
<dbReference type="GO" id="GO:0042884">
    <property type="term" value="P:microcin transport"/>
    <property type="evidence" value="ECO:0007669"/>
    <property type="project" value="TreeGrafter"/>
</dbReference>
<evidence type="ECO:0000313" key="7">
    <source>
        <dbReference type="Proteomes" id="UP000254925"/>
    </source>
</evidence>